<dbReference type="EMBL" id="BSBI01000002">
    <property type="protein sequence ID" value="GLF94033.1"/>
    <property type="molecule type" value="Genomic_DNA"/>
</dbReference>
<dbReference type="RefSeq" id="WP_323446100.1">
    <property type="nucleotide sequence ID" value="NZ_BSBI01000002.1"/>
</dbReference>
<evidence type="ECO:0000313" key="2">
    <source>
        <dbReference type="EMBL" id="GLF94033.1"/>
    </source>
</evidence>
<feature type="domain" description="ARG and Rhodanese-Phosphatase-superfamily-associated" evidence="1">
    <location>
        <begin position="4"/>
        <end position="298"/>
    </location>
</feature>
<dbReference type="Proteomes" id="UP001291653">
    <property type="component" value="Unassembled WGS sequence"/>
</dbReference>
<evidence type="ECO:0000259" key="1">
    <source>
        <dbReference type="Pfam" id="PF22549"/>
    </source>
</evidence>
<gene>
    <name evidence="2" type="ORF">SYYSPA8_07070</name>
</gene>
<dbReference type="Gene3D" id="1.10.10.60">
    <property type="entry name" value="Homeodomain-like"/>
    <property type="match status" value="1"/>
</dbReference>
<name>A0ABQ5NUI9_9ACTN</name>
<comment type="caution">
    <text evidence="2">The sequence shown here is derived from an EMBL/GenBank/DDBJ whole genome shotgun (WGS) entry which is preliminary data.</text>
</comment>
<proteinExistence type="predicted"/>
<reference evidence="2 3" key="1">
    <citation type="submission" date="2022-10" db="EMBL/GenBank/DDBJ databases">
        <title>Draft genome sequence of Streptomyces sp. YSPA8.</title>
        <authorList>
            <person name="Moriuchi R."/>
            <person name="Dohra H."/>
            <person name="Yamamura H."/>
            <person name="Kodani S."/>
        </authorList>
    </citation>
    <scope>NUCLEOTIDE SEQUENCE [LARGE SCALE GENOMIC DNA]</scope>
    <source>
        <strain evidence="2 3">YSPA8</strain>
    </source>
</reference>
<keyword evidence="3" id="KW-1185">Reference proteome</keyword>
<evidence type="ECO:0000313" key="3">
    <source>
        <dbReference type="Proteomes" id="UP001291653"/>
    </source>
</evidence>
<protein>
    <recommendedName>
        <fullName evidence="1">ARG and Rhodanese-Phosphatase-superfamily-associated domain-containing protein</fullName>
    </recommendedName>
</protein>
<accession>A0ABQ5NUI9</accession>
<dbReference type="InterPro" id="IPR054346">
    <property type="entry name" value="ARPP-2"/>
</dbReference>
<organism evidence="2 3">
    <name type="scientific">Streptomyces yaizuensis</name>
    <dbReference type="NCBI Taxonomy" id="2989713"/>
    <lineage>
        <taxon>Bacteria</taxon>
        <taxon>Bacillati</taxon>
        <taxon>Actinomycetota</taxon>
        <taxon>Actinomycetes</taxon>
        <taxon>Kitasatosporales</taxon>
        <taxon>Streptomycetaceae</taxon>
        <taxon>Streptomyces</taxon>
    </lineage>
</organism>
<sequence length="393" mass="43548">MNKLDLTGLTAGPAQVWGGVRLVPLLRSEPVAGLRLRAEVYGREYASVRTGPRERYVSYVPHGLVADWGPREGAGGGGAPTAVYGTQLAEAGGDGPGGCGPPVRIPLREHHRLAKRGRARSGAPEPRLRFLPLHLALEGYLSLHFRGPSVVWDAWTRRAVRRGLSPRAEAAYTGRAVPGLAEALRVFEIDPRQCGVLVYVSDALAGAFVVPHPADYRALHPSLVEDLYGELVHQYAYYGRPVAEFTASLGDGRYIRSVAELRSAAVAQERLWRERHDTLMAGRLLEPSYAFERVYALGSFTLWRFLPSFRRGEPEQHIGETITDHKGRVAYLKTFRLSEAQTGRAYLLRRLHEHDWRLDRTAEAIGTDRAELVRRLRDAGFGELLRPDAGAGR</sequence>
<dbReference type="Pfam" id="PF22549">
    <property type="entry name" value="ARPP-2"/>
    <property type="match status" value="1"/>
</dbReference>